<dbReference type="EMBL" id="JARK01001488">
    <property type="protein sequence ID" value="EYB96210.1"/>
    <property type="molecule type" value="Genomic_DNA"/>
</dbReference>
<feature type="region of interest" description="Disordered" evidence="1">
    <location>
        <begin position="180"/>
        <end position="203"/>
    </location>
</feature>
<gene>
    <name evidence="2" type="primary">Acey_s0152.g2865</name>
    <name evidence="2" type="ORF">Y032_0152g2865</name>
</gene>
<proteinExistence type="predicted"/>
<reference evidence="3" key="1">
    <citation type="journal article" date="2015" name="Nat. Genet.">
        <title>The genome and transcriptome of the zoonotic hookworm Ancylostoma ceylanicum identify infection-specific gene families.</title>
        <authorList>
            <person name="Schwarz E.M."/>
            <person name="Hu Y."/>
            <person name="Antoshechkin I."/>
            <person name="Miller M.M."/>
            <person name="Sternberg P.W."/>
            <person name="Aroian R.V."/>
        </authorList>
    </citation>
    <scope>NUCLEOTIDE SEQUENCE</scope>
    <source>
        <strain evidence="3">HY135</strain>
    </source>
</reference>
<accession>A0A016T0F3</accession>
<evidence type="ECO:0000313" key="3">
    <source>
        <dbReference type="Proteomes" id="UP000024635"/>
    </source>
</evidence>
<feature type="compositionally biased region" description="Basic and acidic residues" evidence="1">
    <location>
        <begin position="59"/>
        <end position="69"/>
    </location>
</feature>
<feature type="compositionally biased region" description="Acidic residues" evidence="1">
    <location>
        <begin position="79"/>
        <end position="94"/>
    </location>
</feature>
<name>A0A016T0F3_9BILA</name>
<protein>
    <recommendedName>
        <fullName evidence="4">SET domain-containing protein</fullName>
    </recommendedName>
</protein>
<dbReference type="CDD" id="cd08161">
    <property type="entry name" value="SET"/>
    <property type="match status" value="1"/>
</dbReference>
<feature type="compositionally biased region" description="Acidic residues" evidence="1">
    <location>
        <begin position="39"/>
        <end position="58"/>
    </location>
</feature>
<comment type="caution">
    <text evidence="2">The sequence shown here is derived from an EMBL/GenBank/DDBJ whole genome shotgun (WGS) entry which is preliminary data.</text>
</comment>
<feature type="region of interest" description="Disordered" evidence="1">
    <location>
        <begin position="1"/>
        <end position="96"/>
    </location>
</feature>
<evidence type="ECO:0000256" key="1">
    <source>
        <dbReference type="SAM" id="MobiDB-lite"/>
    </source>
</evidence>
<dbReference type="Proteomes" id="UP000024635">
    <property type="component" value="Unassembled WGS sequence"/>
</dbReference>
<dbReference type="AlphaFoldDB" id="A0A016T0F3"/>
<dbReference type="InterPro" id="IPR046341">
    <property type="entry name" value="SET_dom_sf"/>
</dbReference>
<sequence>MSTKSASTLSKRRKRNREALEASTSTACEHAELICAEPETTDDDSDLDLELGDYDEEEPIRVRERKRSEPSSAQNVSDNVEDEDEVEEGQDDDEEKHGIHANLKLEKTIHTCSANKQNQEGVILILRATRDIKVGEQLLWDYSSMYRGAKLRKYCICSACDPVLTAGSTTDLCEKIGSSADLEESERHQTNSPMPQQISRQRQEQQSTRRLLLSVAATANAVGLVASRDGYSSAEEAYKRGSVHKRHPETFCGAAPFPECGNRLCRLLNAAYSDAFAEGRFVMLILKQIRLDQNPLIIPFGQWSHKPRKPYRAKRYVENLFAWSPLILRMMTSLGHRFCRTGQRLIYVKGLDQVLISKDLSVAKLNRPCHIKSQDGGKSRS</sequence>
<evidence type="ECO:0008006" key="4">
    <source>
        <dbReference type="Google" id="ProtNLM"/>
    </source>
</evidence>
<evidence type="ECO:0000313" key="2">
    <source>
        <dbReference type="EMBL" id="EYB96210.1"/>
    </source>
</evidence>
<dbReference type="Gene3D" id="2.170.270.10">
    <property type="entry name" value="SET domain"/>
    <property type="match status" value="1"/>
</dbReference>
<keyword evidence="3" id="KW-1185">Reference proteome</keyword>
<dbReference type="SUPFAM" id="SSF82199">
    <property type="entry name" value="SET domain"/>
    <property type="match status" value="1"/>
</dbReference>
<organism evidence="2 3">
    <name type="scientific">Ancylostoma ceylanicum</name>
    <dbReference type="NCBI Taxonomy" id="53326"/>
    <lineage>
        <taxon>Eukaryota</taxon>
        <taxon>Metazoa</taxon>
        <taxon>Ecdysozoa</taxon>
        <taxon>Nematoda</taxon>
        <taxon>Chromadorea</taxon>
        <taxon>Rhabditida</taxon>
        <taxon>Rhabditina</taxon>
        <taxon>Rhabditomorpha</taxon>
        <taxon>Strongyloidea</taxon>
        <taxon>Ancylostomatidae</taxon>
        <taxon>Ancylostomatinae</taxon>
        <taxon>Ancylostoma</taxon>
    </lineage>
</organism>